<evidence type="ECO:0000313" key="2">
    <source>
        <dbReference type="Proteomes" id="UP001497516"/>
    </source>
</evidence>
<dbReference type="AlphaFoldDB" id="A0AAV2FL66"/>
<protein>
    <submittedName>
        <fullName evidence="1">Uncharacterized protein</fullName>
    </submittedName>
</protein>
<accession>A0AAV2FL66</accession>
<dbReference type="Proteomes" id="UP001497516">
    <property type="component" value="Chromosome 7"/>
</dbReference>
<gene>
    <name evidence="1" type="ORF">LTRI10_LOCUS39189</name>
</gene>
<reference evidence="1 2" key="1">
    <citation type="submission" date="2024-04" db="EMBL/GenBank/DDBJ databases">
        <authorList>
            <person name="Fracassetti M."/>
        </authorList>
    </citation>
    <scope>NUCLEOTIDE SEQUENCE [LARGE SCALE GENOMIC DNA]</scope>
</reference>
<proteinExistence type="predicted"/>
<organism evidence="1 2">
    <name type="scientific">Linum trigynum</name>
    <dbReference type="NCBI Taxonomy" id="586398"/>
    <lineage>
        <taxon>Eukaryota</taxon>
        <taxon>Viridiplantae</taxon>
        <taxon>Streptophyta</taxon>
        <taxon>Embryophyta</taxon>
        <taxon>Tracheophyta</taxon>
        <taxon>Spermatophyta</taxon>
        <taxon>Magnoliopsida</taxon>
        <taxon>eudicotyledons</taxon>
        <taxon>Gunneridae</taxon>
        <taxon>Pentapetalae</taxon>
        <taxon>rosids</taxon>
        <taxon>fabids</taxon>
        <taxon>Malpighiales</taxon>
        <taxon>Linaceae</taxon>
        <taxon>Linum</taxon>
    </lineage>
</organism>
<evidence type="ECO:0000313" key="1">
    <source>
        <dbReference type="EMBL" id="CAL1398988.1"/>
    </source>
</evidence>
<name>A0AAV2FL66_9ROSI</name>
<sequence>MRPSLWRRSFRPWRLVLDSRRNLGLATSSRALPIVPPPQLPADSSAYSSVLTKLYSSCGPDEEDLYWEPARELRDLFQKYLKGENHQITPIVRIIVEGSRSWLEEQMLDHARMLDEDEISGVGCKGTFGRWYEKSGSWDDGQPELKVMETDDLGADDGHGGGELDVDSVGVWGVPRSGDPDALQLHVAAEVDDHQ</sequence>
<dbReference type="EMBL" id="OZ034820">
    <property type="protein sequence ID" value="CAL1398988.1"/>
    <property type="molecule type" value="Genomic_DNA"/>
</dbReference>
<keyword evidence="2" id="KW-1185">Reference proteome</keyword>